<evidence type="ECO:0000256" key="3">
    <source>
        <dbReference type="ARBA" id="ARBA00022833"/>
    </source>
</evidence>
<keyword evidence="8" id="KW-0539">Nucleus</keyword>
<keyword evidence="9" id="KW-0732">Signal</keyword>
<dbReference type="Gene3D" id="3.30.50.10">
    <property type="entry name" value="Erythroid Transcription Factor GATA-1, subunit A"/>
    <property type="match status" value="1"/>
</dbReference>
<keyword evidence="2" id="KW-0863">Zinc-finger</keyword>
<keyword evidence="7" id="KW-0675">Receptor</keyword>
<gene>
    <name evidence="11" type="ORF">DME_LOCUS9541</name>
</gene>
<keyword evidence="1" id="KW-0479">Metal-binding</keyword>
<evidence type="ECO:0000256" key="1">
    <source>
        <dbReference type="ARBA" id="ARBA00022723"/>
    </source>
</evidence>
<keyword evidence="5" id="KW-0238">DNA-binding</keyword>
<evidence type="ECO:0000313" key="12">
    <source>
        <dbReference type="Proteomes" id="UP000038040"/>
    </source>
</evidence>
<dbReference type="Proteomes" id="UP000038040">
    <property type="component" value="Unplaced"/>
</dbReference>
<dbReference type="InterPro" id="IPR001628">
    <property type="entry name" value="Znf_hrmn_rcpt"/>
</dbReference>
<evidence type="ECO:0000313" key="13">
    <source>
        <dbReference type="Proteomes" id="UP000274756"/>
    </source>
</evidence>
<evidence type="ECO:0000313" key="14">
    <source>
        <dbReference type="WBParaSite" id="DME_0000643001-mRNA-1"/>
    </source>
</evidence>
<evidence type="ECO:0000256" key="2">
    <source>
        <dbReference type="ARBA" id="ARBA00022771"/>
    </source>
</evidence>
<dbReference type="OrthoDB" id="5771769at2759"/>
<dbReference type="InterPro" id="IPR013088">
    <property type="entry name" value="Znf_NHR/GATA"/>
</dbReference>
<sequence>MILFILCHLLMAPSQQISIINPNYVCAKDKNCDITAETKNRCNYCRFQKCLRCCWTVERICTSGPSLAKDDSFRTTEIEMREKKISALYKTTFLKTYIFSAIELSISDIENFIEHVVRSFDYAFSNTGMVGDLYHAREHFRLFLYNAAIFNSIEYVNASTNSSFLLALVIKESLAKTDFGEVFLKDYQAEITKIQTFFGGKIRKDLVAVLMLVSCMIGITPTSPIVYSIFDRVTSCLLLILNRLEIEAKLEISVWDVFYYLFHISNEVILKRAFIIFRH</sequence>
<evidence type="ECO:0000256" key="9">
    <source>
        <dbReference type="SAM" id="SignalP"/>
    </source>
</evidence>
<proteinExistence type="predicted"/>
<keyword evidence="4" id="KW-0805">Transcription regulation</keyword>
<feature type="signal peptide" evidence="9">
    <location>
        <begin position="1"/>
        <end position="16"/>
    </location>
</feature>
<feature type="domain" description="Nuclear receptor" evidence="10">
    <location>
        <begin position="22"/>
        <end position="52"/>
    </location>
</feature>
<keyword evidence="6" id="KW-0804">Transcription</keyword>
<protein>
    <submittedName>
        <fullName evidence="14">Nuclear receptor domain-containing protein</fullName>
    </submittedName>
</protein>
<keyword evidence="3" id="KW-0862">Zinc</keyword>
<dbReference type="GO" id="GO:0003700">
    <property type="term" value="F:DNA-binding transcription factor activity"/>
    <property type="evidence" value="ECO:0007669"/>
    <property type="project" value="InterPro"/>
</dbReference>
<evidence type="ECO:0000256" key="8">
    <source>
        <dbReference type="ARBA" id="ARBA00023242"/>
    </source>
</evidence>
<evidence type="ECO:0000313" key="11">
    <source>
        <dbReference type="EMBL" id="VDN59568.1"/>
    </source>
</evidence>
<evidence type="ECO:0000256" key="4">
    <source>
        <dbReference type="ARBA" id="ARBA00023015"/>
    </source>
</evidence>
<accession>A0A0N4UG34</accession>
<dbReference type="SUPFAM" id="SSF57716">
    <property type="entry name" value="Glucocorticoid receptor-like (DNA-binding domain)"/>
    <property type="match status" value="1"/>
</dbReference>
<evidence type="ECO:0000256" key="5">
    <source>
        <dbReference type="ARBA" id="ARBA00023125"/>
    </source>
</evidence>
<reference evidence="11 13" key="2">
    <citation type="submission" date="2018-11" db="EMBL/GenBank/DDBJ databases">
        <authorList>
            <consortium name="Pathogen Informatics"/>
        </authorList>
    </citation>
    <scope>NUCLEOTIDE SEQUENCE [LARGE SCALE GENOMIC DNA]</scope>
</reference>
<dbReference type="STRING" id="318479.A0A0N4UG34"/>
<dbReference type="Pfam" id="PF00105">
    <property type="entry name" value="zf-C4"/>
    <property type="match status" value="1"/>
</dbReference>
<evidence type="ECO:0000256" key="6">
    <source>
        <dbReference type="ARBA" id="ARBA00023163"/>
    </source>
</evidence>
<evidence type="ECO:0000259" key="10">
    <source>
        <dbReference type="Pfam" id="PF00105"/>
    </source>
</evidence>
<organism evidence="12 14">
    <name type="scientific">Dracunculus medinensis</name>
    <name type="common">Guinea worm</name>
    <dbReference type="NCBI Taxonomy" id="318479"/>
    <lineage>
        <taxon>Eukaryota</taxon>
        <taxon>Metazoa</taxon>
        <taxon>Ecdysozoa</taxon>
        <taxon>Nematoda</taxon>
        <taxon>Chromadorea</taxon>
        <taxon>Rhabditida</taxon>
        <taxon>Spirurina</taxon>
        <taxon>Dracunculoidea</taxon>
        <taxon>Dracunculidae</taxon>
        <taxon>Dracunculus</taxon>
    </lineage>
</organism>
<dbReference type="GO" id="GO:0043565">
    <property type="term" value="F:sequence-specific DNA binding"/>
    <property type="evidence" value="ECO:0007669"/>
    <property type="project" value="InterPro"/>
</dbReference>
<dbReference type="EMBL" id="UYYG01001184">
    <property type="protein sequence ID" value="VDN59568.1"/>
    <property type="molecule type" value="Genomic_DNA"/>
</dbReference>
<dbReference type="WBParaSite" id="DME_0000643001-mRNA-1">
    <property type="protein sequence ID" value="DME_0000643001-mRNA-1"/>
    <property type="gene ID" value="DME_0000643001"/>
</dbReference>
<dbReference type="Proteomes" id="UP000274756">
    <property type="component" value="Unassembled WGS sequence"/>
</dbReference>
<evidence type="ECO:0000256" key="7">
    <source>
        <dbReference type="ARBA" id="ARBA00023170"/>
    </source>
</evidence>
<feature type="chain" id="PRO_5033720731" evidence="9">
    <location>
        <begin position="17"/>
        <end position="279"/>
    </location>
</feature>
<dbReference type="AlphaFoldDB" id="A0A0N4UG34"/>
<reference evidence="14" key="1">
    <citation type="submission" date="2017-02" db="UniProtKB">
        <authorList>
            <consortium name="WormBaseParasite"/>
        </authorList>
    </citation>
    <scope>IDENTIFICATION</scope>
</reference>
<name>A0A0N4UG34_DRAME</name>
<dbReference type="GO" id="GO:0008270">
    <property type="term" value="F:zinc ion binding"/>
    <property type="evidence" value="ECO:0007669"/>
    <property type="project" value="UniProtKB-KW"/>
</dbReference>
<keyword evidence="13" id="KW-1185">Reference proteome</keyword>